<evidence type="ECO:0000313" key="2">
    <source>
        <dbReference type="EMBL" id="CCK75878.1"/>
    </source>
</evidence>
<dbReference type="InterPro" id="IPR019545">
    <property type="entry name" value="DM13_domain"/>
</dbReference>
<dbReference type="HOGENOM" id="CLU_117522_0_0_6"/>
<organism evidence="2 3">
    <name type="scientific">Oleispira antarctica RB-8</name>
    <dbReference type="NCBI Taxonomy" id="698738"/>
    <lineage>
        <taxon>Bacteria</taxon>
        <taxon>Pseudomonadati</taxon>
        <taxon>Pseudomonadota</taxon>
        <taxon>Gammaproteobacteria</taxon>
        <taxon>Oceanospirillales</taxon>
        <taxon>Oceanospirillaceae</taxon>
        <taxon>Oleispira</taxon>
    </lineage>
</organism>
<dbReference type="PATRIC" id="fig|698738.3.peg.1761"/>
<evidence type="ECO:0000313" key="3">
    <source>
        <dbReference type="Proteomes" id="UP000032749"/>
    </source>
</evidence>
<accession>R4YRJ1</accession>
<dbReference type="PROSITE" id="PS51549">
    <property type="entry name" value="DM13"/>
    <property type="match status" value="1"/>
</dbReference>
<dbReference type="Pfam" id="PF10517">
    <property type="entry name" value="DM13"/>
    <property type="match status" value="1"/>
</dbReference>
<dbReference type="EMBL" id="FO203512">
    <property type="protein sequence ID" value="CCK75878.1"/>
    <property type="molecule type" value="Genomic_DNA"/>
</dbReference>
<name>R4YRJ1_OLEAN</name>
<dbReference type="KEGG" id="oai:OLEAN_C17020"/>
<evidence type="ECO:0000259" key="1">
    <source>
        <dbReference type="PROSITE" id="PS51549"/>
    </source>
</evidence>
<proteinExistence type="predicted"/>
<sequence length="160" mass="17924">MKYIKRITLLAISHLVVAVFAFLLGIYSLPIFMAPADISSGALALSIKNTRYLATIADDLIDSDWLHWGKGTFSIGDDYIVFQGALAPGPDYRLYLSQKFIETESEFIQLKSSMVEVGKIKSFGHYVLPLGNDINVEKYNSVVIWCEAFNQFITAAQFKN</sequence>
<reference evidence="2 3" key="1">
    <citation type="journal article" date="2013" name="Nat. Commun.">
        <title>Genome sequence and functional genomic analysis of the oil-degrading bacterium Oleispira antarctica.</title>
        <authorList>
            <person name="Kube M."/>
            <person name="Chernikova T.N."/>
            <person name="Al-Ramahi Y."/>
            <person name="Beloqui A."/>
            <person name="Lopez-Cortez N."/>
            <person name="Guazzaroni M.E."/>
            <person name="Heipieper H.J."/>
            <person name="Klages S."/>
            <person name="Kotsyurbenko O.R."/>
            <person name="Langer I."/>
            <person name="Nechitaylo T.Y."/>
            <person name="Lunsdorf H."/>
            <person name="Fernandez M."/>
            <person name="Juarez S."/>
            <person name="Ciordia S."/>
            <person name="Singer A."/>
            <person name="Kagan O."/>
            <person name="Egorova O."/>
            <person name="Petit P.A."/>
            <person name="Stogios P."/>
            <person name="Kim Y."/>
            <person name="Tchigvintsev A."/>
            <person name="Flick R."/>
            <person name="Denaro R."/>
            <person name="Genovese M."/>
            <person name="Albar J.P."/>
            <person name="Reva O.N."/>
            <person name="Martinez-Gomariz M."/>
            <person name="Tran H."/>
            <person name="Ferrer M."/>
            <person name="Savchenko A."/>
            <person name="Yakunin A.F."/>
            <person name="Yakimov M.M."/>
            <person name="Golyshina O.V."/>
            <person name="Reinhardt R."/>
            <person name="Golyshin P.N."/>
        </authorList>
    </citation>
    <scope>NUCLEOTIDE SEQUENCE [LARGE SCALE GENOMIC DNA]</scope>
</reference>
<dbReference type="Proteomes" id="UP000032749">
    <property type="component" value="Chromosome"/>
</dbReference>
<dbReference type="STRING" id="698738.OLEAN_C17020"/>
<feature type="domain" description="DM13" evidence="1">
    <location>
        <begin position="54"/>
        <end position="159"/>
    </location>
</feature>
<keyword evidence="3" id="KW-1185">Reference proteome</keyword>
<dbReference type="AlphaFoldDB" id="R4YRJ1"/>
<gene>
    <name evidence="2" type="ORF">OLEAN_C17020</name>
</gene>
<protein>
    <recommendedName>
        <fullName evidence="1">DM13 domain-containing protein</fullName>
    </recommendedName>
</protein>